<evidence type="ECO:0000259" key="6">
    <source>
        <dbReference type="PROSITE" id="PS50127"/>
    </source>
</evidence>
<evidence type="ECO:0000256" key="2">
    <source>
        <dbReference type="ARBA" id="ARBA00022786"/>
    </source>
</evidence>
<keyword evidence="1" id="KW-0808">Transferase</keyword>
<dbReference type="PROSITE" id="PS50127">
    <property type="entry name" value="UBC_2"/>
    <property type="match status" value="1"/>
</dbReference>
<reference evidence="7 8" key="1">
    <citation type="journal article" date="2012" name="Eukaryot. Cell">
        <title>Genome sequence of the Trichosporon asahii environmental strain CBS 8904.</title>
        <authorList>
            <person name="Yang R.Y."/>
            <person name="Li H.T."/>
            <person name="Zhu H."/>
            <person name="Zhou G.P."/>
            <person name="Wang M."/>
            <person name="Wang L."/>
        </authorList>
    </citation>
    <scope>NUCLEOTIDE SEQUENCE [LARGE SCALE GENOMIC DNA]</scope>
    <source>
        <strain evidence="7 8">CBS 8904</strain>
    </source>
</reference>
<dbReference type="STRING" id="1220162.K1W706"/>
<dbReference type="InterPro" id="IPR050113">
    <property type="entry name" value="Ub_conjugating_enzyme"/>
</dbReference>
<gene>
    <name evidence="7" type="ORF">A1Q2_01062</name>
</gene>
<dbReference type="PROSITE" id="PS00183">
    <property type="entry name" value="UBC_1"/>
    <property type="match status" value="1"/>
</dbReference>
<keyword evidence="8" id="KW-1185">Reference proteome</keyword>
<feature type="transmembrane region" description="Helical" evidence="5">
    <location>
        <begin position="265"/>
        <end position="282"/>
    </location>
</feature>
<dbReference type="FunFam" id="3.10.110.10:FF:000090">
    <property type="entry name" value="Ubiquitin-conjugating enzyme E2-17 kDa"/>
    <property type="match status" value="1"/>
</dbReference>
<evidence type="ECO:0000256" key="1">
    <source>
        <dbReference type="ARBA" id="ARBA00022679"/>
    </source>
</evidence>
<feature type="compositionally biased region" description="Pro residues" evidence="4">
    <location>
        <begin position="175"/>
        <end position="184"/>
    </location>
</feature>
<feature type="region of interest" description="Disordered" evidence="4">
    <location>
        <begin position="87"/>
        <end position="240"/>
    </location>
</feature>
<evidence type="ECO:0000256" key="3">
    <source>
        <dbReference type="PROSITE-ProRule" id="PRU10133"/>
    </source>
</evidence>
<feature type="compositionally biased region" description="Polar residues" evidence="4">
    <location>
        <begin position="130"/>
        <end position="142"/>
    </location>
</feature>
<dbReference type="EMBL" id="AMBO01000217">
    <property type="protein sequence ID" value="EKD04648.1"/>
    <property type="molecule type" value="Genomic_DNA"/>
</dbReference>
<feature type="domain" description="UBC core" evidence="6">
    <location>
        <begin position="679"/>
        <end position="825"/>
    </location>
</feature>
<evidence type="ECO:0000256" key="5">
    <source>
        <dbReference type="SAM" id="Phobius"/>
    </source>
</evidence>
<dbReference type="Gene3D" id="3.10.110.10">
    <property type="entry name" value="Ubiquitin Conjugating Enzyme"/>
    <property type="match status" value="1"/>
</dbReference>
<organism evidence="7 8">
    <name type="scientific">Trichosporon asahii var. asahii (strain CBS 8904)</name>
    <name type="common">Yeast</name>
    <dbReference type="NCBI Taxonomy" id="1220162"/>
    <lineage>
        <taxon>Eukaryota</taxon>
        <taxon>Fungi</taxon>
        <taxon>Dikarya</taxon>
        <taxon>Basidiomycota</taxon>
        <taxon>Agaricomycotina</taxon>
        <taxon>Tremellomycetes</taxon>
        <taxon>Trichosporonales</taxon>
        <taxon>Trichosporonaceae</taxon>
        <taxon>Trichosporon</taxon>
    </lineage>
</organism>
<feature type="compositionally biased region" description="Basic and acidic residues" evidence="4">
    <location>
        <begin position="204"/>
        <end position="214"/>
    </location>
</feature>
<dbReference type="eggNOG" id="KOG0419">
    <property type="taxonomic scope" value="Eukaryota"/>
</dbReference>
<feature type="region of interest" description="Disordered" evidence="4">
    <location>
        <begin position="832"/>
        <end position="851"/>
    </location>
</feature>
<comment type="caution">
    <text evidence="7">The sequence shown here is derived from an EMBL/GenBank/DDBJ whole genome shotgun (WGS) entry which is preliminary data.</text>
</comment>
<evidence type="ECO:0000313" key="7">
    <source>
        <dbReference type="EMBL" id="EKD04648.1"/>
    </source>
</evidence>
<dbReference type="PANTHER" id="PTHR24067">
    <property type="entry name" value="UBIQUITIN-CONJUGATING ENZYME E2"/>
    <property type="match status" value="1"/>
</dbReference>
<dbReference type="GO" id="GO:0016740">
    <property type="term" value="F:transferase activity"/>
    <property type="evidence" value="ECO:0007669"/>
    <property type="project" value="UniProtKB-KW"/>
</dbReference>
<dbReference type="OrthoDB" id="9984419at2759"/>
<feature type="transmembrane region" description="Helical" evidence="5">
    <location>
        <begin position="371"/>
        <end position="389"/>
    </location>
</feature>
<dbReference type="InParanoid" id="K1W706"/>
<feature type="active site" description="Glycyl thioester intermediate" evidence="3">
    <location>
        <position position="763"/>
    </location>
</feature>
<dbReference type="InterPro" id="IPR023313">
    <property type="entry name" value="UBQ-conjugating_AS"/>
</dbReference>
<dbReference type="AlphaFoldDB" id="K1W706"/>
<keyword evidence="5" id="KW-0812">Transmembrane</keyword>
<dbReference type="SMART" id="SM00212">
    <property type="entry name" value="UBCc"/>
    <property type="match status" value="1"/>
</dbReference>
<dbReference type="Pfam" id="PF00179">
    <property type="entry name" value="UQ_con"/>
    <property type="match status" value="1"/>
</dbReference>
<feature type="region of interest" description="Disordered" evidence="4">
    <location>
        <begin position="603"/>
        <end position="628"/>
    </location>
</feature>
<accession>K1W706</accession>
<protein>
    <recommendedName>
        <fullName evidence="6">UBC core domain-containing protein</fullName>
    </recommendedName>
</protein>
<proteinExistence type="predicted"/>
<keyword evidence="2" id="KW-0833">Ubl conjugation pathway</keyword>
<feature type="transmembrane region" description="Helical" evidence="5">
    <location>
        <begin position="294"/>
        <end position="314"/>
    </location>
</feature>
<name>K1W706_TRIAC</name>
<evidence type="ECO:0000313" key="8">
    <source>
        <dbReference type="Proteomes" id="UP000006757"/>
    </source>
</evidence>
<dbReference type="InterPro" id="IPR000608">
    <property type="entry name" value="UBC"/>
</dbReference>
<feature type="transmembrane region" description="Helical" evidence="5">
    <location>
        <begin position="431"/>
        <end position="455"/>
    </location>
</feature>
<feature type="region of interest" description="Disordered" evidence="4">
    <location>
        <begin position="512"/>
        <end position="531"/>
    </location>
</feature>
<feature type="region of interest" description="Disordered" evidence="4">
    <location>
        <begin position="1"/>
        <end position="35"/>
    </location>
</feature>
<dbReference type="InterPro" id="IPR016135">
    <property type="entry name" value="UBQ-conjugating_enzyme/RWD"/>
</dbReference>
<keyword evidence="5" id="KW-1133">Transmembrane helix</keyword>
<keyword evidence="5" id="KW-0472">Membrane</keyword>
<dbReference type="Proteomes" id="UP000006757">
    <property type="component" value="Unassembled WGS sequence"/>
</dbReference>
<dbReference type="SUPFAM" id="SSF54495">
    <property type="entry name" value="UBC-like"/>
    <property type="match status" value="1"/>
</dbReference>
<sequence length="851" mass="92523">MPDSPPSATPSLPEIRTPSPRRPSLAGRAQVPPPIFIRKATEPNVKKLDTHDSGVEIAIEASEASDGVAELTEVVRSPSRAFMLNVDRPPSIHEAPGSPGRPVSPAWPSMEVPESPYASPVRPADRPLSWRNSLERPQSWRNSLEVPVMGSPASSFDQRGSHHHSRNLSAYYPHPGMPARPSSPTPEAGDSMIPDESAHYGSAADHRVGEEPIPRGKRRGHHTNPALNEPPAAESKPRPMSMTFNSTPTTLAPVPKKKRDPHDQLLLSFAIVEAVLGAGIWIEGQISGWRALSAMGYLVVFDALGVAINMFTRAENIEWNSLRRPYGQSVFLVFSATYIAKEALEQAVLGGHDHGHSHGVVDHSEPRNYPYLFLFFASLASLFSGVALRNHSKLADATGPLYLPAWYLSIPFVEANEFLCNPYTLAVAGTAAILLLGGLVTPLLILTVLTASLAYPPTVAYAHVLLQTAPPSSSPQMKALRSALQDVAADKRVLGLGTLRVWAINAGKTQPEEGPFVPSAPPSRRVSISTPSPSTAAFTDIKVDLDADKSAQHVPLVVTLVVHVHPESSDRDIFDVTRLAWNDINGAVNTNRDSEVTVDVRRGWDDPHTAAPPTPTPDLPALRVLPLEPTPPSPHSLLSRYITSHLLRPPPSLHLLRLSRLNHVATNVGEHVLTEQSTAAKRRLIRDFKRLATEAPEGISGSPCHDNIMVWNAVIFGPPDTPFEDGSFRLTLTFTDSYPNKPPTVRFVSRMFHPNIYNNGELCLDILQNRWSPTYDVAAILTSVQSLLNDPNPSSPANVEAATLFKDNKQEYERRVKVTVEQSWVDDEELQAQAAGAAAHDDVAPTAQAAA</sequence>
<evidence type="ECO:0000256" key="4">
    <source>
        <dbReference type="SAM" id="MobiDB-lite"/>
    </source>
</evidence>
<dbReference type="CDD" id="cd23790">
    <property type="entry name" value="UBCc_UBE2A_2B"/>
    <property type="match status" value="1"/>
</dbReference>
<dbReference type="HOGENOM" id="CLU_016937_0_0_1"/>